<dbReference type="AlphaFoldDB" id="A0A6J4L0E7"/>
<gene>
    <name evidence="3" type="ORF">AVDCRST_MAG48-2547</name>
</gene>
<keyword evidence="2" id="KW-0472">Membrane</keyword>
<protein>
    <recommendedName>
        <fullName evidence="4">Transmembrane protein</fullName>
    </recommendedName>
</protein>
<accession>A0A6J4L0E7</accession>
<keyword evidence="2" id="KW-0812">Transmembrane</keyword>
<organism evidence="3">
    <name type="scientific">uncultured Friedmanniella sp</name>
    <dbReference type="NCBI Taxonomy" id="335381"/>
    <lineage>
        <taxon>Bacteria</taxon>
        <taxon>Bacillati</taxon>
        <taxon>Actinomycetota</taxon>
        <taxon>Actinomycetes</taxon>
        <taxon>Propionibacteriales</taxon>
        <taxon>Nocardioidaceae</taxon>
        <taxon>Friedmanniella</taxon>
        <taxon>environmental samples</taxon>
    </lineage>
</organism>
<dbReference type="InterPro" id="IPR046657">
    <property type="entry name" value="DUF6766"/>
</dbReference>
<reference evidence="3" key="1">
    <citation type="submission" date="2020-02" db="EMBL/GenBank/DDBJ databases">
        <authorList>
            <person name="Meier V. D."/>
        </authorList>
    </citation>
    <scope>NUCLEOTIDE SEQUENCE</scope>
    <source>
        <strain evidence="3">AVDCRST_MAG48</strain>
    </source>
</reference>
<feature type="transmembrane region" description="Helical" evidence="2">
    <location>
        <begin position="138"/>
        <end position="161"/>
    </location>
</feature>
<dbReference type="EMBL" id="CADCTS010000366">
    <property type="protein sequence ID" value="CAA9319427.1"/>
    <property type="molecule type" value="Genomic_DNA"/>
</dbReference>
<evidence type="ECO:0008006" key="4">
    <source>
        <dbReference type="Google" id="ProtNLM"/>
    </source>
</evidence>
<dbReference type="Pfam" id="PF20554">
    <property type="entry name" value="DUF6766"/>
    <property type="match status" value="1"/>
</dbReference>
<name>A0A6J4L0E7_9ACTN</name>
<feature type="region of interest" description="Disordered" evidence="1">
    <location>
        <begin position="94"/>
        <end position="124"/>
    </location>
</feature>
<sequence length="231" mass="25543">MAEDPSTTRRVLGNNALSLAFAAFFVASLLGQGWAGWAQFNDQQQLEGLGKISLAEYLTSADFAVDVAENWQSEYLQFLVFIVLAMWLVQKGSTESKTPGEEGLETDEEQKLGDHTEPDSPAWAQAGGWRTWTLSWSLTLVMTSIFLASWATQWVAGWAAYNETRLQNMSDPVALFGYLGKADFWSRSLQNWQSEFLAVGSMVIFSVFLRQRGSPQSKPVGEPHATTAAEG</sequence>
<feature type="transmembrane region" description="Helical" evidence="2">
    <location>
        <begin position="12"/>
        <end position="31"/>
    </location>
</feature>
<evidence type="ECO:0000313" key="3">
    <source>
        <dbReference type="EMBL" id="CAA9319427.1"/>
    </source>
</evidence>
<feature type="compositionally biased region" description="Basic and acidic residues" evidence="1">
    <location>
        <begin position="109"/>
        <end position="118"/>
    </location>
</feature>
<keyword evidence="2" id="KW-1133">Transmembrane helix</keyword>
<evidence type="ECO:0000256" key="1">
    <source>
        <dbReference type="SAM" id="MobiDB-lite"/>
    </source>
</evidence>
<evidence type="ECO:0000256" key="2">
    <source>
        <dbReference type="SAM" id="Phobius"/>
    </source>
</evidence>
<proteinExistence type="predicted"/>